<proteinExistence type="predicted"/>
<accession>A0A9X1YA82</accession>
<dbReference type="RefSeq" id="WP_248668873.1">
    <property type="nucleotide sequence ID" value="NZ_JALPRX010000095.1"/>
</dbReference>
<dbReference type="EMBL" id="JALPRX010000095">
    <property type="protein sequence ID" value="MCK8786759.1"/>
    <property type="molecule type" value="Genomic_DNA"/>
</dbReference>
<gene>
    <name evidence="1" type="ORF">M0638_20515</name>
</gene>
<dbReference type="Proteomes" id="UP001139516">
    <property type="component" value="Unassembled WGS sequence"/>
</dbReference>
<evidence type="ECO:0000313" key="2">
    <source>
        <dbReference type="Proteomes" id="UP001139516"/>
    </source>
</evidence>
<name>A0A9X1YA82_9PROT</name>
<evidence type="ECO:0000313" key="1">
    <source>
        <dbReference type="EMBL" id="MCK8786759.1"/>
    </source>
</evidence>
<dbReference type="AlphaFoldDB" id="A0A9X1YA82"/>
<comment type="caution">
    <text evidence="1">The sequence shown here is derived from an EMBL/GenBank/DDBJ whole genome shotgun (WGS) entry which is preliminary data.</text>
</comment>
<protein>
    <submittedName>
        <fullName evidence="1">Uncharacterized protein</fullName>
    </submittedName>
</protein>
<reference evidence="1" key="1">
    <citation type="submission" date="2022-04" db="EMBL/GenBank/DDBJ databases">
        <title>Roseomonas acroporae sp. nov., isolated from coral Acropora digitifera.</title>
        <authorList>
            <person name="Sun H."/>
        </authorList>
    </citation>
    <scope>NUCLEOTIDE SEQUENCE</scope>
    <source>
        <strain evidence="1">NAR14</strain>
    </source>
</reference>
<keyword evidence="2" id="KW-1185">Reference proteome</keyword>
<sequence>MTVVALFCSAVALIVSFSPPALGPRLSECRSITDGTARLACYDRIAAARR</sequence>
<organism evidence="1 2">
    <name type="scientific">Roseomonas acroporae</name>
    <dbReference type="NCBI Taxonomy" id="2937791"/>
    <lineage>
        <taxon>Bacteria</taxon>
        <taxon>Pseudomonadati</taxon>
        <taxon>Pseudomonadota</taxon>
        <taxon>Alphaproteobacteria</taxon>
        <taxon>Acetobacterales</taxon>
        <taxon>Roseomonadaceae</taxon>
        <taxon>Roseomonas</taxon>
    </lineage>
</organism>